<dbReference type="EMBL" id="PDKN01000011">
    <property type="protein sequence ID" value="RXJ54113.1"/>
    <property type="molecule type" value="Genomic_DNA"/>
</dbReference>
<comment type="caution">
    <text evidence="1">The sequence shown here is derived from an EMBL/GenBank/DDBJ whole genome shotgun (WGS) entry which is preliminary data.</text>
</comment>
<keyword evidence="2" id="KW-1185">Reference proteome</keyword>
<evidence type="ECO:0000313" key="1">
    <source>
        <dbReference type="EMBL" id="RXJ54113.1"/>
    </source>
</evidence>
<organism evidence="1 2">
    <name type="scientific">Candidatus Marinarcus aquaticus</name>
    <dbReference type="NCBI Taxonomy" id="2044504"/>
    <lineage>
        <taxon>Bacteria</taxon>
        <taxon>Pseudomonadati</taxon>
        <taxon>Campylobacterota</taxon>
        <taxon>Epsilonproteobacteria</taxon>
        <taxon>Campylobacterales</taxon>
        <taxon>Arcobacteraceae</taxon>
        <taxon>Candidatus Marinarcus</taxon>
    </lineage>
</organism>
<reference evidence="1 2" key="1">
    <citation type="submission" date="2017-10" db="EMBL/GenBank/DDBJ databases">
        <title>Genomics of the genus Arcobacter.</title>
        <authorList>
            <person name="Perez-Cataluna A."/>
            <person name="Figueras M.J."/>
        </authorList>
    </citation>
    <scope>NUCLEOTIDE SEQUENCE [LARGE SCALE GENOMIC DNA]</scope>
    <source>
        <strain evidence="1 2">CECT 8987</strain>
    </source>
</reference>
<name>A0A4Q0XME7_9BACT</name>
<sequence length="70" mass="8292">MAFNPDEFFSTITVGDIISKFKHLKTIDFKEVSLNTELIKLNYEVVSKEYTDFEFSDIEQYARFEIDEIV</sequence>
<dbReference type="Proteomes" id="UP000290657">
    <property type="component" value="Unassembled WGS sequence"/>
</dbReference>
<evidence type="ECO:0000313" key="2">
    <source>
        <dbReference type="Proteomes" id="UP000290657"/>
    </source>
</evidence>
<accession>A0A4Q0XME7</accession>
<protein>
    <submittedName>
        <fullName evidence="1">Uncharacterized protein</fullName>
    </submittedName>
</protein>
<gene>
    <name evidence="1" type="ORF">CRV04_12075</name>
</gene>
<dbReference type="AlphaFoldDB" id="A0A4Q0XME7"/>
<proteinExistence type="predicted"/>